<dbReference type="EMBL" id="UZAH01033288">
    <property type="protein sequence ID" value="VDP27715.1"/>
    <property type="molecule type" value="Genomic_DNA"/>
</dbReference>
<dbReference type="WBParaSite" id="HPBE_0002173501-mRNA-1">
    <property type="protein sequence ID" value="HPBE_0002173501-mRNA-1"/>
    <property type="gene ID" value="HPBE_0002173501"/>
</dbReference>
<sequence>MLRWACGWTRRDRVRNEDVRAVMKTAPIQLKMREQRLRWCGHSDEDGPDPAEDERAAPEVVWTRPQKTRGSPHKVGPRFRGTREVSERSPKEKMEGRHQERSRRSRRHSR</sequence>
<feature type="region of interest" description="Disordered" evidence="1">
    <location>
        <begin position="39"/>
        <end position="110"/>
    </location>
</feature>
<accession>A0A183GGU7</accession>
<proteinExistence type="predicted"/>
<organism evidence="3 4">
    <name type="scientific">Heligmosomoides polygyrus</name>
    <name type="common">Parasitic roundworm</name>
    <dbReference type="NCBI Taxonomy" id="6339"/>
    <lineage>
        <taxon>Eukaryota</taxon>
        <taxon>Metazoa</taxon>
        <taxon>Ecdysozoa</taxon>
        <taxon>Nematoda</taxon>
        <taxon>Chromadorea</taxon>
        <taxon>Rhabditida</taxon>
        <taxon>Rhabditina</taxon>
        <taxon>Rhabditomorpha</taxon>
        <taxon>Strongyloidea</taxon>
        <taxon>Heligmosomidae</taxon>
        <taxon>Heligmosomoides</taxon>
    </lineage>
</organism>
<reference evidence="4" key="2">
    <citation type="submission" date="2019-09" db="UniProtKB">
        <authorList>
            <consortium name="WormBaseParasite"/>
        </authorList>
    </citation>
    <scope>IDENTIFICATION</scope>
</reference>
<accession>A0A3P8D8L0</accession>
<dbReference type="OrthoDB" id="5832087at2759"/>
<evidence type="ECO:0000313" key="3">
    <source>
        <dbReference type="Proteomes" id="UP000050761"/>
    </source>
</evidence>
<evidence type="ECO:0000256" key="1">
    <source>
        <dbReference type="SAM" id="MobiDB-lite"/>
    </source>
</evidence>
<dbReference type="AlphaFoldDB" id="A0A183GGU7"/>
<feature type="compositionally biased region" description="Basic residues" evidence="1">
    <location>
        <begin position="66"/>
        <end position="77"/>
    </location>
</feature>
<evidence type="ECO:0000313" key="2">
    <source>
        <dbReference type="EMBL" id="VDP27715.1"/>
    </source>
</evidence>
<protein>
    <submittedName>
        <fullName evidence="2 4">Uncharacterized protein</fullName>
    </submittedName>
</protein>
<feature type="compositionally biased region" description="Basic and acidic residues" evidence="1">
    <location>
        <begin position="81"/>
        <end position="99"/>
    </location>
</feature>
<evidence type="ECO:0000313" key="4">
    <source>
        <dbReference type="WBParaSite" id="HPBE_0002173501-mRNA-1"/>
    </source>
</evidence>
<keyword evidence="3" id="KW-1185">Reference proteome</keyword>
<reference evidence="2 3" key="1">
    <citation type="submission" date="2018-11" db="EMBL/GenBank/DDBJ databases">
        <authorList>
            <consortium name="Pathogen Informatics"/>
        </authorList>
    </citation>
    <scope>NUCLEOTIDE SEQUENCE [LARGE SCALE GENOMIC DNA]</scope>
</reference>
<name>A0A183GGU7_HELPZ</name>
<dbReference type="Proteomes" id="UP000050761">
    <property type="component" value="Unassembled WGS sequence"/>
</dbReference>
<feature type="compositionally biased region" description="Basic residues" evidence="1">
    <location>
        <begin position="100"/>
        <end position="110"/>
    </location>
</feature>
<gene>
    <name evidence="2" type="ORF">HPBE_LOCUS21734</name>
</gene>